<feature type="compositionally biased region" description="Basic and acidic residues" evidence="1">
    <location>
        <begin position="572"/>
        <end position="582"/>
    </location>
</feature>
<dbReference type="OrthoDB" id="5982975at2759"/>
<feature type="region of interest" description="Disordered" evidence="1">
    <location>
        <begin position="1"/>
        <end position="20"/>
    </location>
</feature>
<feature type="region of interest" description="Disordered" evidence="1">
    <location>
        <begin position="1521"/>
        <end position="1565"/>
    </location>
</feature>
<evidence type="ECO:0000313" key="3">
    <source>
        <dbReference type="Proteomes" id="UP001163046"/>
    </source>
</evidence>
<feature type="compositionally biased region" description="Polar residues" evidence="1">
    <location>
        <begin position="1188"/>
        <end position="1197"/>
    </location>
</feature>
<proteinExistence type="predicted"/>
<feature type="compositionally biased region" description="Basic and acidic residues" evidence="1">
    <location>
        <begin position="1083"/>
        <end position="1098"/>
    </location>
</feature>
<reference evidence="2" key="1">
    <citation type="submission" date="2023-01" db="EMBL/GenBank/DDBJ databases">
        <title>Genome assembly of the deep-sea coral Lophelia pertusa.</title>
        <authorList>
            <person name="Herrera S."/>
            <person name="Cordes E."/>
        </authorList>
    </citation>
    <scope>NUCLEOTIDE SEQUENCE</scope>
    <source>
        <strain evidence="2">USNM1676648</strain>
        <tissue evidence="2">Polyp</tissue>
    </source>
</reference>
<feature type="compositionally biased region" description="Polar residues" evidence="1">
    <location>
        <begin position="559"/>
        <end position="571"/>
    </location>
</feature>
<feature type="compositionally biased region" description="Gly residues" evidence="1">
    <location>
        <begin position="638"/>
        <end position="647"/>
    </location>
</feature>
<feature type="compositionally biased region" description="Basic and acidic residues" evidence="1">
    <location>
        <begin position="133"/>
        <end position="142"/>
    </location>
</feature>
<feature type="compositionally biased region" description="Basic and acidic residues" evidence="1">
    <location>
        <begin position="1555"/>
        <end position="1564"/>
    </location>
</feature>
<feature type="compositionally biased region" description="Polar residues" evidence="1">
    <location>
        <begin position="422"/>
        <end position="432"/>
    </location>
</feature>
<comment type="caution">
    <text evidence="2">The sequence shown here is derived from an EMBL/GenBank/DDBJ whole genome shotgun (WGS) entry which is preliminary data.</text>
</comment>
<feature type="region of interest" description="Disordered" evidence="1">
    <location>
        <begin position="66"/>
        <end position="314"/>
    </location>
</feature>
<feature type="compositionally biased region" description="Basic residues" evidence="1">
    <location>
        <begin position="762"/>
        <end position="771"/>
    </location>
</feature>
<feature type="compositionally biased region" description="Basic and acidic residues" evidence="1">
    <location>
        <begin position="399"/>
        <end position="412"/>
    </location>
</feature>
<protein>
    <submittedName>
        <fullName evidence="2">Uncharacterized protein</fullName>
    </submittedName>
</protein>
<feature type="compositionally biased region" description="Basic residues" evidence="1">
    <location>
        <begin position="1037"/>
        <end position="1058"/>
    </location>
</feature>
<dbReference type="EMBL" id="MU827781">
    <property type="protein sequence ID" value="KAJ7337050.1"/>
    <property type="molecule type" value="Genomic_DNA"/>
</dbReference>
<feature type="region of interest" description="Disordered" evidence="1">
    <location>
        <begin position="1225"/>
        <end position="1268"/>
    </location>
</feature>
<accession>A0A9W9YE64</accession>
<name>A0A9W9YE64_9CNID</name>
<feature type="compositionally biased region" description="Basic and acidic residues" evidence="1">
    <location>
        <begin position="159"/>
        <end position="181"/>
    </location>
</feature>
<feature type="compositionally biased region" description="Low complexity" evidence="1">
    <location>
        <begin position="607"/>
        <end position="619"/>
    </location>
</feature>
<evidence type="ECO:0000256" key="1">
    <source>
        <dbReference type="SAM" id="MobiDB-lite"/>
    </source>
</evidence>
<feature type="compositionally biased region" description="Basic and acidic residues" evidence="1">
    <location>
        <begin position="530"/>
        <end position="554"/>
    </location>
</feature>
<feature type="region of interest" description="Disordered" evidence="1">
    <location>
        <begin position="687"/>
        <end position="1197"/>
    </location>
</feature>
<feature type="compositionally biased region" description="Basic and acidic residues" evidence="1">
    <location>
        <begin position="103"/>
        <end position="119"/>
    </location>
</feature>
<gene>
    <name evidence="2" type="ORF">OS493_009900</name>
</gene>
<sequence>MFDKRKETIPGGQHDIRRDGVLKDLQEEISRAILSQDATGDSSLFARVNKDSYSRDRLRGPIIDEFSEDAYNLHNGPKSKRMDFRDSKDEQHSSARKRSYSPIDDKSSSYRKSREDMPTKRSRSTNSKSGSQHRNDDDDLRNVLKQVQKSKWDDDDASLPDRKRYDEKDYDGKRDRKRNKDSLGVSSSSDMFTMSSQGTLVSLPLEPLNDSRDYFDPGFGGDYRDEDRQKGKKGTYSDSAKDRDSRESRDYSRTSYKSSDQDRRGSLDDGQRGLGNDVDSRDSRYRMDKRDSLNDADMGLLLDPYGDLPNRGISTDALRDLPLSELAQKSSQKYKTGFELGRPFFGFSSDREEKEEGWQDPKFGGESKRDSIWKTSSDSLLDQREQSYGDTMDGNNRLMPRDGNEMLKDRLARRSPSSSLSNAKDVQGNSYYKDNKNDNSRQRGSLKTVFQTSKSSTTGTSNFKGSTLTTQKPGPKPLLKSGFLPRQLQKPIGKNLQKAGVDKGMELPSLSRKSGYFPKNMEISSRSRSRSSERVDDKREVESNNSSSKREVRPPSKGKFTTQNWSGLGSNDNREQSKEKDSLPSTQYQGRGRGIRGRGGFVQKPFGRGNMNANNRGRGTAFNPRGRGRGGRGRGVRGRGVGTGYRGRGMNPRGRGFVFRGRGIGRGLPQPSRPPVVGATVRNIFRRSRSLSPIDGNHRTSSRSPGSPRRDRRSRSGRRNERGSRSRSSSFCSTCSSHSCSTCSSWRSISLDSLSGKGDGGKKKHHKSKISSKHEKEKNSSKSLDKLKSDIRDMEKQLEQKPVKGVAEKNRDAPKGTLEPKTTKDILKGTRESKTTKEVQKGTREPKTTKEVPKATWEPKTAKEVPKGTWEPKTTKEVSKGTREPKSTKEVLKSEIKDEKKAGKTKDKQSSSKDVLVAKEEKGKNSGEVKKEVKKRTDNAREVILKSEKRKESSPVTKKVKESPVREVKIVNETKNKGGKGFDEKAGSKMNIDTLKITIDQPETMSGTKKDKKKDKVEVEEKLLDAGKRWSKSPPGKQKKKEKVKSKKSKKKAKKRKHDRDSGDSGDESMYSSISGQDEFSGYDERPRSLQAPRDQRIVEFSSQGAFDSNRISVHYAKRETATGHATSRKLSEGEASKAPPNRKNLITIPLPKEPSVTQKKIIPQNARGPHPKVQQFNYPVQKGGQGNNNRNTPYSKVSITNESEFGNVDWETAKFAGEFHSESALGDQNFGSSYQENENRNQEWTAEQEEGGNASNYYYEEGTEGEGYEQEYYSNAQEGDWQTGDQGQYQEWYEGEYPQEGAEGDAAAGYEGAEGEATVEYEGAEEAGAEYEGAEEAGAEYEGEYYLGEDGLYYPVEGEAYQEYQGEYIEGGTEGEVLDAGQGAAYAEGEYQYQYTEEGGEWQQQEEATAYQTEEVWNQGEVEGQWQEEYQEGYHGAESEWGTEYTQGNEFDAGRQEYVAEGTEMLPQEGHIEGVVYDQQLAPDQYYVESVPSQGEGHHVEDGYQPQPQEEVMEPDYHEEPLASTDDSKEMSVASSEHNLEDNRPLKSILKKTKQVDGNDGKGTKLVSERLAQMRNQSANKVEIPQRNSASVSSVEPVAKQGQNPGQEAAAPAQSEAERYREMEEAILSSQPKDAVGTEYVIRVHGSGTANFFCKLCKCHFNTLTAKNLHIKGMKHIELYIRLKSSLLQSVIRDTKVETPKRPAEDDPSAAQKIPLRF</sequence>
<feature type="region of interest" description="Disordered" evidence="1">
    <location>
        <begin position="345"/>
        <end position="655"/>
    </location>
</feature>
<feature type="compositionally biased region" description="Basic and acidic residues" evidence="1">
    <location>
        <begin position="239"/>
        <end position="252"/>
    </location>
</feature>
<feature type="compositionally biased region" description="Polar residues" evidence="1">
    <location>
        <begin position="442"/>
        <end position="472"/>
    </location>
</feature>
<evidence type="ECO:0000313" key="2">
    <source>
        <dbReference type="EMBL" id="KAJ7337050.1"/>
    </source>
</evidence>
<feature type="compositionally biased region" description="Basic residues" evidence="1">
    <location>
        <begin position="626"/>
        <end position="637"/>
    </location>
</feature>
<feature type="region of interest" description="Disordered" evidence="1">
    <location>
        <begin position="1577"/>
        <end position="1619"/>
    </location>
</feature>
<feature type="compositionally biased region" description="Low complexity" evidence="1">
    <location>
        <begin position="186"/>
        <end position="196"/>
    </location>
</feature>
<feature type="region of interest" description="Disordered" evidence="1">
    <location>
        <begin position="1698"/>
        <end position="1719"/>
    </location>
</feature>
<feature type="compositionally biased region" description="Low complexity" evidence="1">
    <location>
        <begin position="726"/>
        <end position="756"/>
    </location>
</feature>
<feature type="compositionally biased region" description="Polar residues" evidence="1">
    <location>
        <begin position="1101"/>
        <end position="1112"/>
    </location>
</feature>
<feature type="compositionally biased region" description="Basic and acidic residues" evidence="1">
    <location>
        <begin position="1014"/>
        <end position="1028"/>
    </location>
</feature>
<keyword evidence="3" id="KW-1185">Reference proteome</keyword>
<organism evidence="2 3">
    <name type="scientific">Desmophyllum pertusum</name>
    <dbReference type="NCBI Taxonomy" id="174260"/>
    <lineage>
        <taxon>Eukaryota</taxon>
        <taxon>Metazoa</taxon>
        <taxon>Cnidaria</taxon>
        <taxon>Anthozoa</taxon>
        <taxon>Hexacorallia</taxon>
        <taxon>Scleractinia</taxon>
        <taxon>Caryophylliina</taxon>
        <taxon>Caryophylliidae</taxon>
        <taxon>Desmophyllum</taxon>
    </lineage>
</organism>
<feature type="compositionally biased region" description="Basic and acidic residues" evidence="1">
    <location>
        <begin position="772"/>
        <end position="814"/>
    </location>
</feature>
<feature type="compositionally biased region" description="Basic and acidic residues" evidence="1">
    <location>
        <begin position="873"/>
        <end position="987"/>
    </location>
</feature>
<feature type="compositionally biased region" description="Basic and acidic residues" evidence="1">
    <location>
        <begin position="821"/>
        <end position="853"/>
    </location>
</feature>
<feature type="compositionally biased region" description="Basic and acidic residues" evidence="1">
    <location>
        <begin position="349"/>
        <end position="372"/>
    </location>
</feature>
<feature type="compositionally biased region" description="Basic and acidic residues" evidence="1">
    <location>
        <begin position="278"/>
        <end position="293"/>
    </location>
</feature>
<feature type="compositionally biased region" description="Basic and acidic residues" evidence="1">
    <location>
        <begin position="1521"/>
        <end position="1531"/>
    </location>
</feature>
<feature type="compositionally biased region" description="Basic and acidic residues" evidence="1">
    <location>
        <begin position="80"/>
        <end position="93"/>
    </location>
</feature>
<dbReference type="Proteomes" id="UP001163046">
    <property type="component" value="Unassembled WGS sequence"/>
</dbReference>
<feature type="compositionally biased region" description="Basic and acidic residues" evidence="1">
    <location>
        <begin position="259"/>
        <end position="271"/>
    </location>
</feature>
<feature type="compositionally biased region" description="Polar residues" evidence="1">
    <location>
        <begin position="1577"/>
        <end position="1595"/>
    </location>
</feature>